<dbReference type="Pfam" id="PF22636">
    <property type="entry name" value="FlK"/>
    <property type="match status" value="1"/>
</dbReference>
<organism evidence="2 3">
    <name type="scientific">Lactococcus nasutitermitis</name>
    <dbReference type="NCBI Taxonomy" id="1652957"/>
    <lineage>
        <taxon>Bacteria</taxon>
        <taxon>Bacillati</taxon>
        <taxon>Bacillota</taxon>
        <taxon>Bacilli</taxon>
        <taxon>Lactobacillales</taxon>
        <taxon>Streptococcaceae</taxon>
        <taxon>Lactococcus</taxon>
    </lineage>
</organism>
<evidence type="ECO:0000313" key="2">
    <source>
        <dbReference type="EMBL" id="MFC4652082.1"/>
    </source>
</evidence>
<gene>
    <name evidence="2" type="ORF">ACFO26_04100</name>
</gene>
<comment type="caution">
    <text evidence="2">The sequence shown here is derived from an EMBL/GenBank/DDBJ whole genome shotgun (WGS) entry which is preliminary data.</text>
</comment>
<keyword evidence="3" id="KW-1185">Reference proteome</keyword>
<proteinExistence type="predicted"/>
<evidence type="ECO:0000313" key="3">
    <source>
        <dbReference type="Proteomes" id="UP001595987"/>
    </source>
</evidence>
<evidence type="ECO:0000259" key="1">
    <source>
        <dbReference type="Pfam" id="PF22636"/>
    </source>
</evidence>
<dbReference type="PIRSF" id="PIRSF014972">
    <property type="entry name" value="FlK"/>
    <property type="match status" value="1"/>
</dbReference>
<name>A0ABV9JBH2_9LACT</name>
<feature type="domain" description="Fluoroacetyl-CoA-specific thioesterase-like" evidence="1">
    <location>
        <begin position="16"/>
        <end position="118"/>
    </location>
</feature>
<sequence length="126" mass="13192">MSEIKIGSRGTAETTVDATNTALAVGSGSLPVFATPMMIALMEKAACASLAPFLENGQTTVGTQMSVSHELASPVGSQIVAIAIVTALDRRRIDFEVQATANGKIIGKGTHSRFIVDSQKFLDKLI</sequence>
<dbReference type="Gene3D" id="3.10.129.10">
    <property type="entry name" value="Hotdog Thioesterase"/>
    <property type="match status" value="1"/>
</dbReference>
<dbReference type="InterPro" id="IPR054485">
    <property type="entry name" value="FlK-like_dom"/>
</dbReference>
<dbReference type="SUPFAM" id="SSF54637">
    <property type="entry name" value="Thioesterase/thiol ester dehydrase-isomerase"/>
    <property type="match status" value="1"/>
</dbReference>
<dbReference type="InterPro" id="IPR029069">
    <property type="entry name" value="HotDog_dom_sf"/>
</dbReference>
<dbReference type="InterPro" id="IPR025540">
    <property type="entry name" value="FlK"/>
</dbReference>
<dbReference type="PANTHER" id="PTHR36934:SF1">
    <property type="entry name" value="THIOESTERASE DOMAIN-CONTAINING PROTEIN"/>
    <property type="match status" value="1"/>
</dbReference>
<dbReference type="RefSeq" id="WP_213533426.1">
    <property type="nucleotide sequence ID" value="NZ_BOVQ01000002.1"/>
</dbReference>
<accession>A0ABV9JBH2</accession>
<dbReference type="PANTHER" id="PTHR36934">
    <property type="entry name" value="BLR0278 PROTEIN"/>
    <property type="match status" value="1"/>
</dbReference>
<reference evidence="3" key="1">
    <citation type="journal article" date="2019" name="Int. J. Syst. Evol. Microbiol.">
        <title>The Global Catalogue of Microorganisms (GCM) 10K type strain sequencing project: providing services to taxonomists for standard genome sequencing and annotation.</title>
        <authorList>
            <consortium name="The Broad Institute Genomics Platform"/>
            <consortium name="The Broad Institute Genome Sequencing Center for Infectious Disease"/>
            <person name="Wu L."/>
            <person name="Ma J."/>
        </authorList>
    </citation>
    <scope>NUCLEOTIDE SEQUENCE [LARGE SCALE GENOMIC DNA]</scope>
    <source>
        <strain evidence="3">CCUG 63287</strain>
    </source>
</reference>
<protein>
    <submittedName>
        <fullName evidence="2">Thioesterase family protein</fullName>
    </submittedName>
</protein>
<dbReference type="EMBL" id="JBHSGD010000004">
    <property type="protein sequence ID" value="MFC4652082.1"/>
    <property type="molecule type" value="Genomic_DNA"/>
</dbReference>
<dbReference type="Proteomes" id="UP001595987">
    <property type="component" value="Unassembled WGS sequence"/>
</dbReference>